<dbReference type="InterPro" id="IPR036156">
    <property type="entry name" value="Beta-gal/glucu_dom_sf"/>
</dbReference>
<dbReference type="InterPro" id="IPR006102">
    <property type="entry name" value="Ig-like_GH2"/>
</dbReference>
<dbReference type="Proteomes" id="UP000290253">
    <property type="component" value="Unassembled WGS sequence"/>
</dbReference>
<dbReference type="Pfam" id="PF00703">
    <property type="entry name" value="Glyco_hydro_2"/>
    <property type="match status" value="1"/>
</dbReference>
<dbReference type="PANTHER" id="PTHR43536">
    <property type="entry name" value="MANNOSYLGLYCOPROTEIN ENDO-BETA-MANNOSIDASE"/>
    <property type="match status" value="1"/>
</dbReference>
<feature type="domain" description="Beta-mannosidase-like galactose-binding" evidence="9">
    <location>
        <begin position="323"/>
        <end position="485"/>
    </location>
</feature>
<keyword evidence="2 10" id="KW-0378">Hydrolase</keyword>
<evidence type="ECO:0000256" key="1">
    <source>
        <dbReference type="ARBA" id="ARBA00007401"/>
    </source>
</evidence>
<dbReference type="Gene3D" id="3.20.20.80">
    <property type="entry name" value="Glycosidases"/>
    <property type="match status" value="1"/>
</dbReference>
<dbReference type="Pfam" id="PF18368">
    <property type="entry name" value="Ig_GlcNase"/>
    <property type="match status" value="1"/>
</dbReference>
<organism evidence="10 11">
    <name type="scientific">Silvibacterium dinghuense</name>
    <dbReference type="NCBI Taxonomy" id="1560006"/>
    <lineage>
        <taxon>Bacteria</taxon>
        <taxon>Pseudomonadati</taxon>
        <taxon>Acidobacteriota</taxon>
        <taxon>Terriglobia</taxon>
        <taxon>Terriglobales</taxon>
        <taxon>Acidobacteriaceae</taxon>
        <taxon>Silvibacterium</taxon>
    </lineage>
</organism>
<name>A0A4Q1SJE4_9BACT</name>
<dbReference type="InterPro" id="IPR054593">
    <property type="entry name" value="Beta-mannosidase-like_N2"/>
</dbReference>
<keyword evidence="3" id="KW-0326">Glycosidase</keyword>
<dbReference type="InterPro" id="IPR008979">
    <property type="entry name" value="Galactose-bd-like_sf"/>
</dbReference>
<dbReference type="Gene3D" id="2.60.120.260">
    <property type="entry name" value="Galactose-binding domain-like"/>
    <property type="match status" value="1"/>
</dbReference>
<evidence type="ECO:0000259" key="7">
    <source>
        <dbReference type="Pfam" id="PF02836"/>
    </source>
</evidence>
<keyword evidence="4" id="KW-0175">Coiled coil</keyword>
<keyword evidence="11" id="KW-1185">Reference proteome</keyword>
<dbReference type="InterPro" id="IPR017853">
    <property type="entry name" value="GH"/>
</dbReference>
<dbReference type="Gene3D" id="2.60.40.10">
    <property type="entry name" value="Immunoglobulins"/>
    <property type="match status" value="2"/>
</dbReference>
<reference evidence="10 11" key="1">
    <citation type="journal article" date="2016" name="Int. J. Syst. Evol. Microbiol.">
        <title>Acidipila dinghuensis sp. nov., an acidobacterium isolated from forest soil.</title>
        <authorList>
            <person name="Jiang Y.W."/>
            <person name="Wang J."/>
            <person name="Chen M.H."/>
            <person name="Lv Y.Y."/>
            <person name="Qiu L.H."/>
        </authorList>
    </citation>
    <scope>NUCLEOTIDE SEQUENCE [LARGE SCALE GENOMIC DNA]</scope>
    <source>
        <strain evidence="10 11">DHOF10</strain>
    </source>
</reference>
<dbReference type="InterPro" id="IPR013320">
    <property type="entry name" value="ConA-like_dom_sf"/>
</dbReference>
<feature type="domain" description="Glycoside hydrolase family 2 catalytic" evidence="7">
    <location>
        <begin position="736"/>
        <end position="818"/>
    </location>
</feature>
<comment type="caution">
    <text evidence="10">The sequence shown here is derived from an EMBL/GenBank/DDBJ whole genome shotgun (WGS) entry which is preliminary data.</text>
</comment>
<evidence type="ECO:0000259" key="8">
    <source>
        <dbReference type="Pfam" id="PF18368"/>
    </source>
</evidence>
<evidence type="ECO:0000259" key="6">
    <source>
        <dbReference type="Pfam" id="PF00703"/>
    </source>
</evidence>
<dbReference type="RefSeq" id="WP_129207328.1">
    <property type="nucleotide sequence ID" value="NZ_BMGU01000001.1"/>
</dbReference>
<dbReference type="EMBL" id="SDMK01000001">
    <property type="protein sequence ID" value="RXS97549.1"/>
    <property type="molecule type" value="Genomic_DNA"/>
</dbReference>
<dbReference type="SUPFAM" id="SSF49303">
    <property type="entry name" value="beta-Galactosidase/glucuronidase domain"/>
    <property type="match status" value="3"/>
</dbReference>
<feature type="coiled-coil region" evidence="4">
    <location>
        <begin position="983"/>
        <end position="1010"/>
    </location>
</feature>
<dbReference type="SUPFAM" id="SSF49785">
    <property type="entry name" value="Galactose-binding domain-like"/>
    <property type="match status" value="1"/>
</dbReference>
<dbReference type="Pfam" id="PF02836">
    <property type="entry name" value="Glyco_hydro_2_C"/>
    <property type="match status" value="1"/>
</dbReference>
<dbReference type="OrthoDB" id="9801077at2"/>
<dbReference type="Gene3D" id="2.60.120.200">
    <property type="match status" value="1"/>
</dbReference>
<dbReference type="InterPro" id="IPR043534">
    <property type="entry name" value="EBDG/EBM"/>
</dbReference>
<accession>A0A4Q1SJE4</accession>
<dbReference type="SUPFAM" id="SSF51445">
    <property type="entry name" value="(Trans)glycosidases"/>
    <property type="match status" value="1"/>
</dbReference>
<evidence type="ECO:0000259" key="9">
    <source>
        <dbReference type="Pfam" id="PF22666"/>
    </source>
</evidence>
<evidence type="ECO:0000256" key="4">
    <source>
        <dbReference type="SAM" id="Coils"/>
    </source>
</evidence>
<dbReference type="AlphaFoldDB" id="A0A4Q1SJE4"/>
<keyword evidence="5" id="KW-0732">Signal</keyword>
<dbReference type="GO" id="GO:0004553">
    <property type="term" value="F:hydrolase activity, hydrolyzing O-glycosyl compounds"/>
    <property type="evidence" value="ECO:0007669"/>
    <property type="project" value="InterPro"/>
</dbReference>
<evidence type="ECO:0000313" key="10">
    <source>
        <dbReference type="EMBL" id="RXS97549.1"/>
    </source>
</evidence>
<gene>
    <name evidence="10" type="ORF">ESZ00_06575</name>
</gene>
<evidence type="ECO:0000313" key="11">
    <source>
        <dbReference type="Proteomes" id="UP000290253"/>
    </source>
</evidence>
<comment type="similarity">
    <text evidence="1">Belongs to the glycosyl hydrolase 2 family.</text>
</comment>
<feature type="chain" id="PRO_5020627044" evidence="5">
    <location>
        <begin position="31"/>
        <end position="1182"/>
    </location>
</feature>
<protein>
    <submittedName>
        <fullName evidence="10">Glycoside hydrolase family 2</fullName>
    </submittedName>
</protein>
<dbReference type="Pfam" id="PF22666">
    <property type="entry name" value="Glyco_hydro_2_N2"/>
    <property type="match status" value="1"/>
</dbReference>
<feature type="signal peptide" evidence="5">
    <location>
        <begin position="1"/>
        <end position="30"/>
    </location>
</feature>
<feature type="domain" description="Glycoside hydrolase family 2 immunoglobulin-like beta-sandwich" evidence="6">
    <location>
        <begin position="497"/>
        <end position="608"/>
    </location>
</feature>
<dbReference type="InterPro" id="IPR013783">
    <property type="entry name" value="Ig-like_fold"/>
</dbReference>
<sequence length="1182" mass="130100">MSACRDFARLCAAVLLSAATVLPNTLYAQAGQPHPQAPPSQPLEVPVLRQHQPFLPYEHYGPYNAHLLTGGRGLEKPLPERDPILNARAPWTLSAWVKLDAVAPKTILIAGAGDPAAEDSRYFALIDGKPALRLGSGHALVAAKNIDNGWHLFAATYDGTTAHFYVDTVEAASGSIVSGSIDPQLILGPVTPPAECDTLPCPHFGGYIADFTLARGAKTSSEIASLGKDRPDADLIVFEEGSKPWPIQSVQYIGNRAPQDPSTMPQQNVPFSKPKAAPLPLSTTTLVATDAGGWILNGGWKLVEAPNLTATPEAISAPGFDAASWMPATVPGTVLSTMIDRGRYPDPDYGLDNLDIPEKLNRQDYWYRAEFVTPKTVPGSHLRLVFEGINYRAEVWCNGQRLGEIDGAFMRGIFDVTRLLRADGKNAVAIRVSPVPHPGIPNVQSIALGSGLNGGAMELDGPTFMSSEGWDWNPPMHDRNTGLWQPVRLVASGAVEIGDPQVVTHLPLPDISQADVLINVPLRNVAEHTVEGTLTASFEGVEIHEQVSVPPEGVVVKLAPAAFHELHLDHPRLWWPNGYGKPELYHLTLTFAPNGDAPSEKKLHFGVREISYELSLLNNEGELKRVNYDPTLGREAAAPQVDVTHEGMRQVAQGWASSIAQGQDNSPVFEPVADTRATPDLIIRVNGVRIAVRGGSWGLDDSRKRVSREHLEPFFRYDREANLDVIRNWQGQNTEEVFYDLADEYGMLVWNDFWEVTTDSNAEAEDPQLFLANARDTILRYRNHPSIVMWCGRNEGVPQPIINRGLIALTHQLDGTRYYSPSSNQVNLEPSGPYSYENPADYYNKLDPGFAVEVGTPSLPTLEWFSRWIPKQDQWPITDDWAYHNWHPYGAFDQHMEAMFGMATSLEQYEQQAQMMNYVDYRAIFEGFNAHLWAPNGGRLLWMTQPSWPSMLWGILSSDYDTHASYYGTQKACEPLHIQLDLAANLVQVINTTREEAKQLKAEADVYSLDGKLLLHKDQMLDAATDNVTNAFPLDLAKLEGDTTVIVHLALSGADGTLRSRNLYWRAADDAGYRAMNAMPQAHVAVSAHAVQGAGEGMQRYSIVLKNEATVPALNTKLGAFEGKSENEVLPAFYSDNYVSLLPGESETVTLEIPAKDAAKPLTLKVRGWNVAPETVEAHERQ</sequence>
<dbReference type="InterPro" id="IPR041351">
    <property type="entry name" value="Ig_GlcNase"/>
</dbReference>
<evidence type="ECO:0000256" key="5">
    <source>
        <dbReference type="SAM" id="SignalP"/>
    </source>
</evidence>
<dbReference type="PANTHER" id="PTHR43536:SF1">
    <property type="entry name" value="MANNOSYLGLYCOPROTEIN ENDO-BETA-MANNOSIDASE"/>
    <property type="match status" value="1"/>
</dbReference>
<dbReference type="Pfam" id="PF13385">
    <property type="entry name" value="Laminin_G_3"/>
    <property type="match status" value="1"/>
</dbReference>
<dbReference type="SUPFAM" id="SSF49899">
    <property type="entry name" value="Concanavalin A-like lectins/glucanases"/>
    <property type="match status" value="1"/>
</dbReference>
<proteinExistence type="inferred from homology"/>
<dbReference type="InterPro" id="IPR006103">
    <property type="entry name" value="Glyco_hydro_2_cat"/>
</dbReference>
<feature type="domain" description="Exo-beta-D-glucosaminidase Ig-fold" evidence="8">
    <location>
        <begin position="1062"/>
        <end position="1171"/>
    </location>
</feature>
<evidence type="ECO:0000256" key="2">
    <source>
        <dbReference type="ARBA" id="ARBA00022801"/>
    </source>
</evidence>
<evidence type="ECO:0000256" key="3">
    <source>
        <dbReference type="ARBA" id="ARBA00023295"/>
    </source>
</evidence>
<dbReference type="GO" id="GO:0005975">
    <property type="term" value="P:carbohydrate metabolic process"/>
    <property type="evidence" value="ECO:0007669"/>
    <property type="project" value="InterPro"/>
</dbReference>